<dbReference type="Gene3D" id="2.60.40.10">
    <property type="entry name" value="Immunoglobulins"/>
    <property type="match status" value="2"/>
</dbReference>
<dbReference type="EMBL" id="JAFFPU010000011">
    <property type="protein sequence ID" value="MBM9576044.1"/>
    <property type="molecule type" value="Genomic_DNA"/>
</dbReference>
<accession>A0ABS2U6P5</accession>
<evidence type="ECO:0000313" key="3">
    <source>
        <dbReference type="Proteomes" id="UP000724686"/>
    </source>
</evidence>
<proteinExistence type="predicted"/>
<keyword evidence="3" id="KW-1185">Reference proteome</keyword>
<reference evidence="2 3" key="1">
    <citation type="submission" date="2021-02" db="EMBL/GenBank/DDBJ databases">
        <title>Leptospira ainlahdjerensis sp. nov., Leptospira ainazelensis sp. nov., Leptospira abararensis sp. nov. and Leptospira chreensis sp. nov., four new species isolated from water sources in Algeria.</title>
        <authorList>
            <person name="Amara Korba A."/>
            <person name="Kainiu M."/>
            <person name="Vincent A.T."/>
            <person name="Mariet J.-F."/>
            <person name="Veyrier F.J."/>
            <person name="Goarant C."/>
            <person name="Picardeau M."/>
        </authorList>
    </citation>
    <scope>NUCLEOTIDE SEQUENCE [LARGE SCALE GENOMIC DNA]</scope>
    <source>
        <strain evidence="2 3">201903070</strain>
    </source>
</reference>
<evidence type="ECO:0000256" key="1">
    <source>
        <dbReference type="SAM" id="MobiDB-lite"/>
    </source>
</evidence>
<dbReference type="RefSeq" id="WP_205278235.1">
    <property type="nucleotide sequence ID" value="NZ_JAFFPU010000011.1"/>
</dbReference>
<evidence type="ECO:0000313" key="2">
    <source>
        <dbReference type="EMBL" id="MBM9576044.1"/>
    </source>
</evidence>
<feature type="region of interest" description="Disordered" evidence="1">
    <location>
        <begin position="46"/>
        <end position="73"/>
    </location>
</feature>
<sequence>MNTHLQKSVRGLVLLAVLYSLLHCGGEKKEDISTSLFLLNAIGSSETSGTADTEEFLTTSKSESSNGSLANSIGSQDLPDLTLINPPLFSSWRDEHNQHKTRCMTSLILRIRNIGKGSFRLNDSQSSFVITKANLKSNHGKNPTDRKNLKDLLPGESLTVEFNTEYFIPDIDDPLQELKITAELVGIDNESSSNNNMISVSSKGCGIQSETDLPDLTISLDVNDRVTPGEEISSKIIAKVANFGNGFALGNGPANEGYMVDYIISKDQIVPEGYAVYSSTFKEDALLRGGRISNTPDRPAGSYSLLAREAMYLPNDIPLGKYYFCARIDPGKKANESDETNNAYCRTIEVISDMLPDLTIINASISLSGECHPQAPVLLVTADIKNIGKTASEERLDVGMISAMHTDVRNVNWGNGAGIPAILPGQTIRVTFPIYYLMGNPSYMEGSHSFQLEVNRSHWIDDWNPNNNRYHVYPEITIPSGLCIR</sequence>
<comment type="caution">
    <text evidence="2">The sequence shown here is derived from an EMBL/GenBank/DDBJ whole genome shotgun (WGS) entry which is preliminary data.</text>
</comment>
<organism evidence="2 3">
    <name type="scientific">Leptospira ainlahdjerensis</name>
    <dbReference type="NCBI Taxonomy" id="2810033"/>
    <lineage>
        <taxon>Bacteria</taxon>
        <taxon>Pseudomonadati</taxon>
        <taxon>Spirochaetota</taxon>
        <taxon>Spirochaetia</taxon>
        <taxon>Leptospirales</taxon>
        <taxon>Leptospiraceae</taxon>
        <taxon>Leptospira</taxon>
    </lineage>
</organism>
<protein>
    <submittedName>
        <fullName evidence="2">CARDB domain protein</fullName>
    </submittedName>
</protein>
<name>A0ABS2U6P5_9LEPT</name>
<dbReference type="Proteomes" id="UP000724686">
    <property type="component" value="Unassembled WGS sequence"/>
</dbReference>
<dbReference type="InterPro" id="IPR013783">
    <property type="entry name" value="Ig-like_fold"/>
</dbReference>
<gene>
    <name evidence="2" type="ORF">JWG45_02660</name>
</gene>